<dbReference type="HOGENOM" id="CLU_000445_70_50_7"/>
<dbReference type="PROSITE" id="PS50883">
    <property type="entry name" value="EAL"/>
    <property type="match status" value="1"/>
</dbReference>
<feature type="transmembrane region" description="Helical" evidence="1">
    <location>
        <begin position="195"/>
        <end position="216"/>
    </location>
</feature>
<proteinExistence type="predicted"/>
<dbReference type="InterPro" id="IPR000160">
    <property type="entry name" value="GGDEF_dom"/>
</dbReference>
<protein>
    <submittedName>
        <fullName evidence="4">Diguanylate cyclase/phosphodiesterase</fullName>
    </submittedName>
</protein>
<keyword evidence="1" id="KW-1133">Transmembrane helix</keyword>
<dbReference type="Gene3D" id="3.30.450.20">
    <property type="entry name" value="PAS domain"/>
    <property type="match status" value="2"/>
</dbReference>
<dbReference type="SUPFAM" id="SSF141868">
    <property type="entry name" value="EAL domain-like"/>
    <property type="match status" value="1"/>
</dbReference>
<dbReference type="OrthoDB" id="9790732at2"/>
<accession>D5V0V7</accession>
<dbReference type="Pfam" id="PF00563">
    <property type="entry name" value="EAL"/>
    <property type="match status" value="1"/>
</dbReference>
<dbReference type="NCBIfam" id="TIGR00254">
    <property type="entry name" value="GGDEF"/>
    <property type="match status" value="1"/>
</dbReference>
<dbReference type="CDD" id="cd01948">
    <property type="entry name" value="EAL"/>
    <property type="match status" value="1"/>
</dbReference>
<evidence type="ECO:0000313" key="4">
    <source>
        <dbReference type="EMBL" id="ADG93919.1"/>
    </source>
</evidence>
<dbReference type="InterPro" id="IPR001633">
    <property type="entry name" value="EAL_dom"/>
</dbReference>
<feature type="domain" description="EAL" evidence="2">
    <location>
        <begin position="396"/>
        <end position="641"/>
    </location>
</feature>
<dbReference type="eggNOG" id="COG5001">
    <property type="taxonomic scope" value="Bacteria"/>
</dbReference>
<dbReference type="STRING" id="572480.Arnit_2268"/>
<dbReference type="AlphaFoldDB" id="D5V0V7"/>
<keyword evidence="1" id="KW-0472">Membrane</keyword>
<gene>
    <name evidence="4" type="ordered locus">Arnit_2268</name>
</gene>
<dbReference type="Gene3D" id="3.20.20.450">
    <property type="entry name" value="EAL domain"/>
    <property type="match status" value="1"/>
</dbReference>
<reference evidence="4 5" key="1">
    <citation type="journal article" date="2010" name="Stand. Genomic Sci.">
        <title>Complete genome sequence of Arcobacter nitrofigilis type strain (CI).</title>
        <authorList>
            <person name="Pati A."/>
            <person name="Gronow S."/>
            <person name="Lapidus A."/>
            <person name="Copeland A."/>
            <person name="Glavina Del Rio T."/>
            <person name="Nolan M."/>
            <person name="Lucas S."/>
            <person name="Tice H."/>
            <person name="Cheng J.F."/>
            <person name="Han C."/>
            <person name="Chertkov O."/>
            <person name="Bruce D."/>
            <person name="Tapia R."/>
            <person name="Goodwin L."/>
            <person name="Pitluck S."/>
            <person name="Liolios K."/>
            <person name="Ivanova N."/>
            <person name="Mavromatis K."/>
            <person name="Chen A."/>
            <person name="Palaniappan K."/>
            <person name="Land M."/>
            <person name="Hauser L."/>
            <person name="Chang Y.J."/>
            <person name="Jeffries C.D."/>
            <person name="Detter J.C."/>
            <person name="Rohde M."/>
            <person name="Goker M."/>
            <person name="Bristow J."/>
            <person name="Eisen J.A."/>
            <person name="Markowitz V."/>
            <person name="Hugenholtz P."/>
            <person name="Klenk H.P."/>
            <person name="Kyrpides N.C."/>
        </authorList>
    </citation>
    <scope>NUCLEOTIDE SEQUENCE [LARGE SCALE GENOMIC DNA]</scope>
    <source>
        <strain evidence="5">ATCC 33309 / DSM 7299 / CCUG 15893 / LMG 7604 / NCTC 12251 / CI</strain>
    </source>
</reference>
<dbReference type="Pfam" id="PF00990">
    <property type="entry name" value="GGDEF"/>
    <property type="match status" value="1"/>
</dbReference>
<dbReference type="CDD" id="cd01949">
    <property type="entry name" value="GGDEF"/>
    <property type="match status" value="1"/>
</dbReference>
<dbReference type="PROSITE" id="PS50887">
    <property type="entry name" value="GGDEF"/>
    <property type="match status" value="1"/>
</dbReference>
<evidence type="ECO:0000256" key="1">
    <source>
        <dbReference type="SAM" id="Phobius"/>
    </source>
</evidence>
<dbReference type="EMBL" id="CP001999">
    <property type="protein sequence ID" value="ADG93919.1"/>
    <property type="molecule type" value="Genomic_DNA"/>
</dbReference>
<dbReference type="SMART" id="SM00052">
    <property type="entry name" value="EAL"/>
    <property type="match status" value="1"/>
</dbReference>
<sequence length="641" mass="74472" precursor="true">MKDKIFIRNPLRIIFLTAFISFLLLLLLYGVTQLENKVEKKMIKISIFDVISIAKNNAISIKEILDEGKNRDYISYLEEDYTLQKRIERHLKILLTKNIKYSYILYRDKKGIFRFLVDASKPKEKAALNQKFDVESEKWFNIYKTKKPQLITHKLLHELSITYLVPIIQNGEVKLILAIDFSINKIEDIENMITIIKNVIIGIVFITFIFLIILIIQTFKYSVMKKVVYIDKLTNVFNRNYLQESEDFINLNDYILATLDIDFFKRVNDTYGHDVGDKILKDVARIILKSTRNKDDIVIRYGGEEFVILTKTARNDHSSALNIIERIYKNIKNNKFYINNENYINITVSIGVNLVPFKSKTFSEAFKLADIALYNAKNKGRNTIEIYDENEEQITNCLSISEINEAMDENRVICFYQGIVDTNTKKISHYEALLRIVDKDGTIITPDKILPAIRGTFILRNITKYVLDICYKRLLEDENIKINVNLNPQDIINDSILSILTTYAEDRSISSRLGLELVENEDIMTCLDAKENLSMLKDLGYKIFIDDFGSGYSNFIYLTEIKTDYIKIDGNIIKRILEDDVSFLLVKSIVAFAKEANIKVIVEYVSSKEIFDKIESLGIEYSQGFYFSIPTPFETKDLVVR</sequence>
<dbReference type="PANTHER" id="PTHR33121">
    <property type="entry name" value="CYCLIC DI-GMP PHOSPHODIESTERASE PDEF"/>
    <property type="match status" value="1"/>
</dbReference>
<keyword evidence="1" id="KW-0812">Transmembrane</keyword>
<dbReference type="RefSeq" id="WP_013136064.1">
    <property type="nucleotide sequence ID" value="NC_014166.1"/>
</dbReference>
<evidence type="ECO:0000259" key="3">
    <source>
        <dbReference type="PROSITE" id="PS50887"/>
    </source>
</evidence>
<dbReference type="InterPro" id="IPR050706">
    <property type="entry name" value="Cyclic-di-GMP_PDE-like"/>
</dbReference>
<evidence type="ECO:0000259" key="2">
    <source>
        <dbReference type="PROSITE" id="PS50883"/>
    </source>
</evidence>
<dbReference type="Proteomes" id="UP000000939">
    <property type="component" value="Chromosome"/>
</dbReference>
<dbReference type="PANTHER" id="PTHR33121:SF71">
    <property type="entry name" value="OXYGEN SENSOR PROTEIN DOSP"/>
    <property type="match status" value="1"/>
</dbReference>
<dbReference type="SUPFAM" id="SSF55073">
    <property type="entry name" value="Nucleotide cyclase"/>
    <property type="match status" value="1"/>
</dbReference>
<dbReference type="InterPro" id="IPR029787">
    <property type="entry name" value="Nucleotide_cyclase"/>
</dbReference>
<dbReference type="InterPro" id="IPR035919">
    <property type="entry name" value="EAL_sf"/>
</dbReference>
<keyword evidence="5" id="KW-1185">Reference proteome</keyword>
<dbReference type="GO" id="GO:0071111">
    <property type="term" value="F:cyclic-guanylate-specific phosphodiesterase activity"/>
    <property type="evidence" value="ECO:0007669"/>
    <property type="project" value="InterPro"/>
</dbReference>
<organism evidence="4 5">
    <name type="scientific">Arcobacter nitrofigilis (strain ATCC 33309 / DSM 7299 / CCUG 15893 / LMG 7604 / NCTC 12251 / CI)</name>
    <name type="common">Campylobacter nitrofigilis</name>
    <dbReference type="NCBI Taxonomy" id="572480"/>
    <lineage>
        <taxon>Bacteria</taxon>
        <taxon>Pseudomonadati</taxon>
        <taxon>Campylobacterota</taxon>
        <taxon>Epsilonproteobacteria</taxon>
        <taxon>Campylobacterales</taxon>
        <taxon>Arcobacteraceae</taxon>
        <taxon>Arcobacter</taxon>
    </lineage>
</organism>
<dbReference type="FunFam" id="3.30.70.270:FF:000001">
    <property type="entry name" value="Diguanylate cyclase domain protein"/>
    <property type="match status" value="1"/>
</dbReference>
<dbReference type="KEGG" id="ant:Arnit_2268"/>
<dbReference type="InterPro" id="IPR043128">
    <property type="entry name" value="Rev_trsase/Diguanyl_cyclase"/>
</dbReference>
<name>D5V0V7_ARCNC</name>
<dbReference type="Gene3D" id="3.30.70.270">
    <property type="match status" value="1"/>
</dbReference>
<dbReference type="SMART" id="SM00267">
    <property type="entry name" value="GGDEF"/>
    <property type="match status" value="1"/>
</dbReference>
<feature type="domain" description="GGDEF" evidence="3">
    <location>
        <begin position="252"/>
        <end position="389"/>
    </location>
</feature>
<evidence type="ECO:0000313" key="5">
    <source>
        <dbReference type="Proteomes" id="UP000000939"/>
    </source>
</evidence>